<dbReference type="AlphaFoldDB" id="A0A2R6QKW0"/>
<sequence length="513" mass="58688">MEFKHFSHSHGLSLHQAPQVPESRCSGCHSLASSGTSLYSCWQCKFFLHEQCFHATRSLTHPSHPPHPLTLVPYPTYPSGSFFCNSCSLTGTGFSYSCSTCEFDLHVHCAYTPLPTTSHDPYPSFPNLNLYSVPQETPNTTFSPRFDYNFQTSTNHNDQHGVNANFPNPQYNFPNELPVPKSHALMGFSGNNQPIDGSYAGENRAVPETVAQESVVGGPEPHYSVPNEELPKNSSVQTALPTQKLSQANLANPQETKHFSHQHALQFSEDLKEEDAVLCSGCEQHLFGSSYSCTKPSCNFHLHKSCIELPREIHHKSHPEHLLTLLSTPPYEEHSEFTCNACVRTGTAFTYHCENCKFDLHVKCATNLPETVKCYRHEHPLTLLYSSPYKKEKQDTYKYEDVVYFRCDMCLNKVYENCWVYYCQQCDYITDVRCAIVEDSDEEEEEQEEKEKEHEHEQEQEEKESREYSKMDMLMVAQKEHQQQMQMLEMQMQMNRQIAELMAGIAQSTLSLL</sequence>
<dbReference type="Gramene" id="PSS10031">
    <property type="protein sequence ID" value="PSS10031"/>
    <property type="gene ID" value="CEY00_Acc17119"/>
</dbReference>
<dbReference type="InterPro" id="IPR001965">
    <property type="entry name" value="Znf_PHD"/>
</dbReference>
<evidence type="ECO:0000256" key="1">
    <source>
        <dbReference type="ARBA" id="ARBA00022723"/>
    </source>
</evidence>
<dbReference type="OrthoDB" id="1751421at2759"/>
<evidence type="ECO:0000256" key="5">
    <source>
        <dbReference type="SAM" id="MobiDB-lite"/>
    </source>
</evidence>
<evidence type="ECO:0000256" key="2">
    <source>
        <dbReference type="ARBA" id="ARBA00022737"/>
    </source>
</evidence>
<comment type="caution">
    <text evidence="7">The sequence shown here is derived from an EMBL/GenBank/DDBJ whole genome shotgun (WGS) entry which is preliminary data.</text>
</comment>
<feature type="compositionally biased region" description="Basic and acidic residues" evidence="5">
    <location>
        <begin position="449"/>
        <end position="467"/>
    </location>
</feature>
<evidence type="ECO:0000313" key="8">
    <source>
        <dbReference type="Proteomes" id="UP000241394"/>
    </source>
</evidence>
<keyword evidence="4" id="KW-0862">Zinc</keyword>
<organism evidence="7 8">
    <name type="scientific">Actinidia chinensis var. chinensis</name>
    <name type="common">Chinese soft-hair kiwi</name>
    <dbReference type="NCBI Taxonomy" id="1590841"/>
    <lineage>
        <taxon>Eukaryota</taxon>
        <taxon>Viridiplantae</taxon>
        <taxon>Streptophyta</taxon>
        <taxon>Embryophyta</taxon>
        <taxon>Tracheophyta</taxon>
        <taxon>Spermatophyta</taxon>
        <taxon>Magnoliopsida</taxon>
        <taxon>eudicotyledons</taxon>
        <taxon>Gunneridae</taxon>
        <taxon>Pentapetalae</taxon>
        <taxon>asterids</taxon>
        <taxon>Ericales</taxon>
        <taxon>Actinidiaceae</taxon>
        <taxon>Actinidia</taxon>
    </lineage>
</organism>
<keyword evidence="3" id="KW-0863">Zinc-finger</keyword>
<reference evidence="7 8" key="1">
    <citation type="submission" date="2017-07" db="EMBL/GenBank/DDBJ databases">
        <title>An improved, manually edited Actinidia chinensis var. chinensis (kiwifruit) genome highlights the challenges associated with draft genomes and gene prediction in plants.</title>
        <authorList>
            <person name="Pilkington S."/>
            <person name="Crowhurst R."/>
            <person name="Hilario E."/>
            <person name="Nardozza S."/>
            <person name="Fraser L."/>
            <person name="Peng Y."/>
            <person name="Gunaseelan K."/>
            <person name="Simpson R."/>
            <person name="Tahir J."/>
            <person name="Deroles S."/>
            <person name="Templeton K."/>
            <person name="Luo Z."/>
            <person name="Davy M."/>
            <person name="Cheng C."/>
            <person name="Mcneilage M."/>
            <person name="Scaglione D."/>
            <person name="Liu Y."/>
            <person name="Zhang Q."/>
            <person name="Datson P."/>
            <person name="De Silva N."/>
            <person name="Gardiner S."/>
            <person name="Bassett H."/>
            <person name="Chagne D."/>
            <person name="Mccallum J."/>
            <person name="Dzierzon H."/>
            <person name="Deng C."/>
            <person name="Wang Y.-Y."/>
            <person name="Barron N."/>
            <person name="Manako K."/>
            <person name="Bowen J."/>
            <person name="Foster T."/>
            <person name="Erridge Z."/>
            <person name="Tiffin H."/>
            <person name="Waite C."/>
            <person name="Davies K."/>
            <person name="Grierson E."/>
            <person name="Laing W."/>
            <person name="Kirk R."/>
            <person name="Chen X."/>
            <person name="Wood M."/>
            <person name="Montefiori M."/>
            <person name="Brummell D."/>
            <person name="Schwinn K."/>
            <person name="Catanach A."/>
            <person name="Fullerton C."/>
            <person name="Li D."/>
            <person name="Meiyalaghan S."/>
            <person name="Nieuwenhuizen N."/>
            <person name="Read N."/>
            <person name="Prakash R."/>
            <person name="Hunter D."/>
            <person name="Zhang H."/>
            <person name="Mckenzie M."/>
            <person name="Knabel M."/>
            <person name="Harris A."/>
            <person name="Allan A."/>
            <person name="Chen A."/>
            <person name="Janssen B."/>
            <person name="Plunkett B."/>
            <person name="Dwamena C."/>
            <person name="Voogd C."/>
            <person name="Leif D."/>
            <person name="Lafferty D."/>
            <person name="Souleyre E."/>
            <person name="Varkonyi-Gasic E."/>
            <person name="Gambi F."/>
            <person name="Hanley J."/>
            <person name="Yao J.-L."/>
            <person name="Cheung J."/>
            <person name="David K."/>
            <person name="Warren B."/>
            <person name="Marsh K."/>
            <person name="Snowden K."/>
            <person name="Lin-Wang K."/>
            <person name="Brian L."/>
            <person name="Martinez-Sanchez M."/>
            <person name="Wang M."/>
            <person name="Ileperuma N."/>
            <person name="Macnee N."/>
            <person name="Campin R."/>
            <person name="Mcatee P."/>
            <person name="Drummond R."/>
            <person name="Espley R."/>
            <person name="Ireland H."/>
            <person name="Wu R."/>
            <person name="Atkinson R."/>
            <person name="Karunairetnam S."/>
            <person name="Bulley S."/>
            <person name="Chunkath S."/>
            <person name="Hanley Z."/>
            <person name="Storey R."/>
            <person name="Thrimawithana A."/>
            <person name="Thomson S."/>
            <person name="David C."/>
            <person name="Testolin R."/>
        </authorList>
    </citation>
    <scope>NUCLEOTIDE SEQUENCE [LARGE SCALE GENOMIC DNA]</scope>
    <source>
        <strain evidence="8">cv. Red5</strain>
        <tissue evidence="7">Young leaf</tissue>
    </source>
</reference>
<protein>
    <submittedName>
        <fullName evidence="7">Nucleoredoxin</fullName>
    </submittedName>
</protein>
<feature type="domain" description="Phorbol-ester/DAG-type" evidence="6">
    <location>
        <begin position="9"/>
        <end position="60"/>
    </location>
</feature>
<dbReference type="PANTHER" id="PTHR46288">
    <property type="entry name" value="PHORBOL-ESTER/DAG-TYPE DOMAIN-CONTAINING PROTEIN"/>
    <property type="match status" value="1"/>
</dbReference>
<dbReference type="PROSITE" id="PS50081">
    <property type="entry name" value="ZF_DAG_PE_2"/>
    <property type="match status" value="2"/>
</dbReference>
<dbReference type="EMBL" id="NKQK01000015">
    <property type="protein sequence ID" value="PSS10031.1"/>
    <property type="molecule type" value="Genomic_DNA"/>
</dbReference>
<proteinExistence type="predicted"/>
<feature type="domain" description="Phorbol-ester/DAG-type" evidence="6">
    <location>
        <begin position="320"/>
        <end position="374"/>
    </location>
</feature>
<dbReference type="SMART" id="SM00249">
    <property type="entry name" value="PHD"/>
    <property type="match status" value="2"/>
</dbReference>
<dbReference type="InterPro" id="IPR004146">
    <property type="entry name" value="DC1"/>
</dbReference>
<dbReference type="Proteomes" id="UP000241394">
    <property type="component" value="Chromosome LG15"/>
</dbReference>
<feature type="region of interest" description="Disordered" evidence="5">
    <location>
        <begin position="440"/>
        <end position="467"/>
    </location>
</feature>
<reference evidence="8" key="2">
    <citation type="journal article" date="2018" name="BMC Genomics">
        <title>A manually annotated Actinidia chinensis var. chinensis (kiwifruit) genome highlights the challenges associated with draft genomes and gene prediction in plants.</title>
        <authorList>
            <person name="Pilkington S.M."/>
            <person name="Crowhurst R."/>
            <person name="Hilario E."/>
            <person name="Nardozza S."/>
            <person name="Fraser L."/>
            <person name="Peng Y."/>
            <person name="Gunaseelan K."/>
            <person name="Simpson R."/>
            <person name="Tahir J."/>
            <person name="Deroles S.C."/>
            <person name="Templeton K."/>
            <person name="Luo Z."/>
            <person name="Davy M."/>
            <person name="Cheng C."/>
            <person name="McNeilage M."/>
            <person name="Scaglione D."/>
            <person name="Liu Y."/>
            <person name="Zhang Q."/>
            <person name="Datson P."/>
            <person name="De Silva N."/>
            <person name="Gardiner S.E."/>
            <person name="Bassett H."/>
            <person name="Chagne D."/>
            <person name="McCallum J."/>
            <person name="Dzierzon H."/>
            <person name="Deng C."/>
            <person name="Wang Y.Y."/>
            <person name="Barron L."/>
            <person name="Manako K."/>
            <person name="Bowen J."/>
            <person name="Foster T.M."/>
            <person name="Erridge Z.A."/>
            <person name="Tiffin H."/>
            <person name="Waite C.N."/>
            <person name="Davies K.M."/>
            <person name="Grierson E.P."/>
            <person name="Laing W.A."/>
            <person name="Kirk R."/>
            <person name="Chen X."/>
            <person name="Wood M."/>
            <person name="Montefiori M."/>
            <person name="Brummell D.A."/>
            <person name="Schwinn K.E."/>
            <person name="Catanach A."/>
            <person name="Fullerton C."/>
            <person name="Li D."/>
            <person name="Meiyalaghan S."/>
            <person name="Nieuwenhuizen N."/>
            <person name="Read N."/>
            <person name="Prakash R."/>
            <person name="Hunter D."/>
            <person name="Zhang H."/>
            <person name="McKenzie M."/>
            <person name="Knabel M."/>
            <person name="Harris A."/>
            <person name="Allan A.C."/>
            <person name="Gleave A."/>
            <person name="Chen A."/>
            <person name="Janssen B.J."/>
            <person name="Plunkett B."/>
            <person name="Ampomah-Dwamena C."/>
            <person name="Voogd C."/>
            <person name="Leif D."/>
            <person name="Lafferty D."/>
            <person name="Souleyre E.J.F."/>
            <person name="Varkonyi-Gasic E."/>
            <person name="Gambi F."/>
            <person name="Hanley J."/>
            <person name="Yao J.L."/>
            <person name="Cheung J."/>
            <person name="David K.M."/>
            <person name="Warren B."/>
            <person name="Marsh K."/>
            <person name="Snowden K.C."/>
            <person name="Lin-Wang K."/>
            <person name="Brian L."/>
            <person name="Martinez-Sanchez M."/>
            <person name="Wang M."/>
            <person name="Ileperuma N."/>
            <person name="Macnee N."/>
            <person name="Campin R."/>
            <person name="McAtee P."/>
            <person name="Drummond R.S.M."/>
            <person name="Espley R.V."/>
            <person name="Ireland H.S."/>
            <person name="Wu R."/>
            <person name="Atkinson R.G."/>
            <person name="Karunairetnam S."/>
            <person name="Bulley S."/>
            <person name="Chunkath S."/>
            <person name="Hanley Z."/>
            <person name="Storey R."/>
            <person name="Thrimawithana A.H."/>
            <person name="Thomson S."/>
            <person name="David C."/>
            <person name="Testolin R."/>
            <person name="Huang H."/>
            <person name="Hellens R.P."/>
            <person name="Schaffer R.J."/>
        </authorList>
    </citation>
    <scope>NUCLEOTIDE SEQUENCE [LARGE SCALE GENOMIC DNA]</scope>
    <source>
        <strain evidence="8">cv. Red5</strain>
    </source>
</reference>
<dbReference type="InterPro" id="IPR046349">
    <property type="entry name" value="C1-like_sf"/>
</dbReference>
<dbReference type="InParanoid" id="A0A2R6QKW0"/>
<gene>
    <name evidence="7" type="ORF">CEY00_Acc17119</name>
</gene>
<dbReference type="Pfam" id="PF03107">
    <property type="entry name" value="C1_2"/>
    <property type="match status" value="4"/>
</dbReference>
<evidence type="ECO:0000259" key="6">
    <source>
        <dbReference type="PROSITE" id="PS50081"/>
    </source>
</evidence>
<dbReference type="OMA" id="ICEEERF"/>
<dbReference type="PANTHER" id="PTHR46288:SF27">
    <property type="entry name" value="CYSTEINE_HISTIDINE-RICH C1 DOMAIN FAMILY PROTEIN"/>
    <property type="match status" value="1"/>
</dbReference>
<dbReference type="STRING" id="1590841.A0A2R6QKW0"/>
<keyword evidence="8" id="KW-1185">Reference proteome</keyword>
<keyword evidence="2" id="KW-0677">Repeat</keyword>
<evidence type="ECO:0000256" key="3">
    <source>
        <dbReference type="ARBA" id="ARBA00022771"/>
    </source>
</evidence>
<evidence type="ECO:0000256" key="4">
    <source>
        <dbReference type="ARBA" id="ARBA00022833"/>
    </source>
</evidence>
<keyword evidence="1" id="KW-0479">Metal-binding</keyword>
<accession>A0A2R6QKW0</accession>
<dbReference type="InterPro" id="IPR002219">
    <property type="entry name" value="PKC_DAG/PE"/>
</dbReference>
<name>A0A2R6QKW0_ACTCC</name>
<dbReference type="GO" id="GO:0008270">
    <property type="term" value="F:zinc ion binding"/>
    <property type="evidence" value="ECO:0007669"/>
    <property type="project" value="UniProtKB-KW"/>
</dbReference>
<evidence type="ECO:0000313" key="7">
    <source>
        <dbReference type="EMBL" id="PSS10031.1"/>
    </source>
</evidence>
<dbReference type="SUPFAM" id="SSF57889">
    <property type="entry name" value="Cysteine-rich domain"/>
    <property type="match status" value="3"/>
</dbReference>